<name>A0AAW6TZV4_9BACT</name>
<evidence type="ECO:0000313" key="11">
    <source>
        <dbReference type="Proteomes" id="UP001431776"/>
    </source>
</evidence>
<evidence type="ECO:0000256" key="1">
    <source>
        <dbReference type="ARBA" id="ARBA00000553"/>
    </source>
</evidence>
<organism evidence="10 11">
    <name type="scientific">Anaerobaca lacustris</name>
    <dbReference type="NCBI Taxonomy" id="3044600"/>
    <lineage>
        <taxon>Bacteria</taxon>
        <taxon>Pseudomonadati</taxon>
        <taxon>Planctomycetota</taxon>
        <taxon>Phycisphaerae</taxon>
        <taxon>Sedimentisphaerales</taxon>
        <taxon>Anaerobacaceae</taxon>
        <taxon>Anaerobaca</taxon>
    </lineage>
</organism>
<comment type="catalytic activity">
    <reaction evidence="9">
        <text>S-methyl-5'-thioadenosine + phosphate = 5-(methylsulfanyl)-alpha-D-ribose 1-phosphate + adenine</text>
        <dbReference type="Rhea" id="RHEA:11852"/>
        <dbReference type="ChEBI" id="CHEBI:16708"/>
        <dbReference type="ChEBI" id="CHEBI:17509"/>
        <dbReference type="ChEBI" id="CHEBI:43474"/>
        <dbReference type="ChEBI" id="CHEBI:58533"/>
        <dbReference type="EC" id="2.4.2.28"/>
    </reaction>
    <physiologicalReaction direction="left-to-right" evidence="9">
        <dbReference type="Rhea" id="RHEA:11853"/>
    </physiologicalReaction>
</comment>
<dbReference type="InterPro" id="IPR003730">
    <property type="entry name" value="Cu_polyphenol_OxRdtase"/>
</dbReference>
<dbReference type="Pfam" id="PF02578">
    <property type="entry name" value="Cu-oxidase_4"/>
    <property type="match status" value="1"/>
</dbReference>
<dbReference type="EMBL" id="JASCXX010000031">
    <property type="protein sequence ID" value="MDI6451268.1"/>
    <property type="molecule type" value="Genomic_DNA"/>
</dbReference>
<keyword evidence="3" id="KW-0808">Transferase</keyword>
<evidence type="ECO:0000256" key="6">
    <source>
        <dbReference type="ARBA" id="ARBA00022833"/>
    </source>
</evidence>
<dbReference type="GO" id="GO:0017061">
    <property type="term" value="F:S-methyl-5-thioadenosine phosphorylase activity"/>
    <property type="evidence" value="ECO:0007669"/>
    <property type="project" value="UniProtKB-EC"/>
</dbReference>
<keyword evidence="6" id="KW-0862">Zinc</keyword>
<dbReference type="GO" id="GO:0016787">
    <property type="term" value="F:hydrolase activity"/>
    <property type="evidence" value="ECO:0007669"/>
    <property type="project" value="UniProtKB-KW"/>
</dbReference>
<proteinExistence type="inferred from homology"/>
<keyword evidence="5" id="KW-0378">Hydrolase</keyword>
<dbReference type="SUPFAM" id="SSF64438">
    <property type="entry name" value="CNF1/YfiH-like putative cysteine hydrolases"/>
    <property type="match status" value="1"/>
</dbReference>
<dbReference type="InterPro" id="IPR038371">
    <property type="entry name" value="Cu_polyphenol_OxRdtase_sf"/>
</dbReference>
<evidence type="ECO:0000256" key="9">
    <source>
        <dbReference type="ARBA" id="ARBA00049893"/>
    </source>
</evidence>
<comment type="caution">
    <text evidence="10">The sequence shown here is derived from an EMBL/GenBank/DDBJ whole genome shotgun (WGS) entry which is preliminary data.</text>
</comment>
<dbReference type="AlphaFoldDB" id="A0AAW6TZV4"/>
<dbReference type="PANTHER" id="PTHR30616">
    <property type="entry name" value="UNCHARACTERIZED PROTEIN YFIH"/>
    <property type="match status" value="1"/>
</dbReference>
<keyword evidence="4" id="KW-0479">Metal-binding</keyword>
<evidence type="ECO:0000256" key="5">
    <source>
        <dbReference type="ARBA" id="ARBA00022801"/>
    </source>
</evidence>
<sequence>MSSDGAFRLEWASNGWRVGRFAALEAAGVPHLVTTRQGPDVDRIRHETGAVGREIARFLDLDDAAFLEQVHGGDVLVCDTGGQAGRGDGLVTTNRSLALLGKSGDCPIVLIADRRQRAVGFAHASWRATVAGIVPNVVRTMVECGCVPGDLVACICPSAGPECYEVGDEVRAVAVREIGSRAATFFGPGPRGKDHFDLWAANADALIRAGVPSSSIHVAGLCTLCRNDVFPSHRREGESAGRFAAVIGLRPD</sequence>
<evidence type="ECO:0000256" key="3">
    <source>
        <dbReference type="ARBA" id="ARBA00022679"/>
    </source>
</evidence>
<dbReference type="PANTHER" id="PTHR30616:SF2">
    <property type="entry name" value="PURINE NUCLEOSIDE PHOSPHORYLASE LACC1"/>
    <property type="match status" value="1"/>
</dbReference>
<evidence type="ECO:0000256" key="8">
    <source>
        <dbReference type="ARBA" id="ARBA00048968"/>
    </source>
</evidence>
<dbReference type="Proteomes" id="UP001431776">
    <property type="component" value="Unassembled WGS sequence"/>
</dbReference>
<comment type="catalytic activity">
    <reaction evidence="1">
        <text>inosine + phosphate = alpha-D-ribose 1-phosphate + hypoxanthine</text>
        <dbReference type="Rhea" id="RHEA:27646"/>
        <dbReference type="ChEBI" id="CHEBI:17368"/>
        <dbReference type="ChEBI" id="CHEBI:17596"/>
        <dbReference type="ChEBI" id="CHEBI:43474"/>
        <dbReference type="ChEBI" id="CHEBI:57720"/>
        <dbReference type="EC" id="2.4.2.1"/>
    </reaction>
    <physiologicalReaction direction="left-to-right" evidence="1">
        <dbReference type="Rhea" id="RHEA:27647"/>
    </physiologicalReaction>
</comment>
<comment type="catalytic activity">
    <reaction evidence="8">
        <text>adenosine + phosphate = alpha-D-ribose 1-phosphate + adenine</text>
        <dbReference type="Rhea" id="RHEA:27642"/>
        <dbReference type="ChEBI" id="CHEBI:16335"/>
        <dbReference type="ChEBI" id="CHEBI:16708"/>
        <dbReference type="ChEBI" id="CHEBI:43474"/>
        <dbReference type="ChEBI" id="CHEBI:57720"/>
        <dbReference type="EC" id="2.4.2.1"/>
    </reaction>
    <physiologicalReaction direction="left-to-right" evidence="8">
        <dbReference type="Rhea" id="RHEA:27643"/>
    </physiologicalReaction>
</comment>
<evidence type="ECO:0000256" key="2">
    <source>
        <dbReference type="ARBA" id="ARBA00007353"/>
    </source>
</evidence>
<gene>
    <name evidence="10" type="ORF">QJ522_19560</name>
</gene>
<accession>A0AAW6TZV4</accession>
<comment type="similarity">
    <text evidence="2">Belongs to the purine nucleoside phosphorylase YfiH/LACC1 family.</text>
</comment>
<evidence type="ECO:0000256" key="4">
    <source>
        <dbReference type="ARBA" id="ARBA00022723"/>
    </source>
</evidence>
<dbReference type="GO" id="GO:0005507">
    <property type="term" value="F:copper ion binding"/>
    <property type="evidence" value="ECO:0007669"/>
    <property type="project" value="TreeGrafter"/>
</dbReference>
<dbReference type="CDD" id="cd16833">
    <property type="entry name" value="YfiH"/>
    <property type="match status" value="1"/>
</dbReference>
<protein>
    <submittedName>
        <fullName evidence="10">Polyphenol oxidase family protein</fullName>
    </submittedName>
</protein>
<dbReference type="RefSeq" id="WP_349246676.1">
    <property type="nucleotide sequence ID" value="NZ_JASCXX010000031.1"/>
</dbReference>
<keyword evidence="11" id="KW-1185">Reference proteome</keyword>
<evidence type="ECO:0000313" key="10">
    <source>
        <dbReference type="EMBL" id="MDI6451268.1"/>
    </source>
</evidence>
<comment type="catalytic activity">
    <reaction evidence="7">
        <text>adenosine + H2O + H(+) = inosine + NH4(+)</text>
        <dbReference type="Rhea" id="RHEA:24408"/>
        <dbReference type="ChEBI" id="CHEBI:15377"/>
        <dbReference type="ChEBI" id="CHEBI:15378"/>
        <dbReference type="ChEBI" id="CHEBI:16335"/>
        <dbReference type="ChEBI" id="CHEBI:17596"/>
        <dbReference type="ChEBI" id="CHEBI:28938"/>
        <dbReference type="EC" id="3.5.4.4"/>
    </reaction>
    <physiologicalReaction direction="left-to-right" evidence="7">
        <dbReference type="Rhea" id="RHEA:24409"/>
    </physiologicalReaction>
</comment>
<dbReference type="Gene3D" id="3.60.140.10">
    <property type="entry name" value="CNF1/YfiH-like putative cysteine hydrolases"/>
    <property type="match status" value="1"/>
</dbReference>
<dbReference type="InterPro" id="IPR011324">
    <property type="entry name" value="Cytotoxic_necrot_fac-like_cat"/>
</dbReference>
<evidence type="ECO:0000256" key="7">
    <source>
        <dbReference type="ARBA" id="ARBA00047989"/>
    </source>
</evidence>
<reference evidence="10" key="1">
    <citation type="submission" date="2023-05" db="EMBL/GenBank/DDBJ databases">
        <title>Anaerotaeda fermentans gen. nov., sp. nov., a novel anaerobic planctomycete of the new family within the order Sedimentisphaerales isolated from Taman Peninsula, Russia.</title>
        <authorList>
            <person name="Khomyakova M.A."/>
            <person name="Merkel A.Y."/>
            <person name="Slobodkin A.I."/>
        </authorList>
    </citation>
    <scope>NUCLEOTIDE SEQUENCE</scope>
    <source>
        <strain evidence="10">M17dextr</strain>
    </source>
</reference>